<dbReference type="GO" id="GO:0006352">
    <property type="term" value="P:DNA-templated transcription initiation"/>
    <property type="evidence" value="ECO:0007669"/>
    <property type="project" value="InterPro"/>
</dbReference>
<dbReference type="Gene3D" id="1.10.1740.10">
    <property type="match status" value="1"/>
</dbReference>
<dbReference type="GO" id="GO:0003700">
    <property type="term" value="F:DNA-binding transcription factor activity"/>
    <property type="evidence" value="ECO:0007669"/>
    <property type="project" value="InterPro"/>
</dbReference>
<sequence>MTTNDYRFRRLYAEHATAVHRFALRRAGPDTADDVLAETFLVAWRRIDDVLPDRERA</sequence>
<dbReference type="InterPro" id="IPR007627">
    <property type="entry name" value="RNA_pol_sigma70_r2"/>
</dbReference>
<dbReference type="InterPro" id="IPR013325">
    <property type="entry name" value="RNA_pol_sigma_r2"/>
</dbReference>
<feature type="domain" description="RNA polymerase sigma-70 region 2" evidence="1">
    <location>
        <begin position="11"/>
        <end position="55"/>
    </location>
</feature>
<dbReference type="SUPFAM" id="SSF88946">
    <property type="entry name" value="Sigma2 domain of RNA polymerase sigma factors"/>
    <property type="match status" value="1"/>
</dbReference>
<evidence type="ECO:0000313" key="2">
    <source>
        <dbReference type="EMBL" id="TKV56886.1"/>
    </source>
</evidence>
<evidence type="ECO:0000259" key="1">
    <source>
        <dbReference type="Pfam" id="PF04542"/>
    </source>
</evidence>
<gene>
    <name evidence="2" type="ORF">FDO65_18780</name>
</gene>
<dbReference type="Proteomes" id="UP000306985">
    <property type="component" value="Unassembled WGS sequence"/>
</dbReference>
<dbReference type="RefSeq" id="WP_137451273.1">
    <property type="nucleotide sequence ID" value="NZ_SZZH01000006.1"/>
</dbReference>
<accession>A0A4U6QAD1</accession>
<dbReference type="OrthoDB" id="4184921at2"/>
<protein>
    <recommendedName>
        <fullName evidence="1">RNA polymerase sigma-70 region 2 domain-containing protein</fullName>
    </recommendedName>
</protein>
<dbReference type="EMBL" id="SZZH01000006">
    <property type="protein sequence ID" value="TKV56886.1"/>
    <property type="molecule type" value="Genomic_DNA"/>
</dbReference>
<dbReference type="Pfam" id="PF04542">
    <property type="entry name" value="Sigma70_r2"/>
    <property type="match status" value="1"/>
</dbReference>
<reference evidence="2 3" key="1">
    <citation type="submission" date="2019-05" db="EMBL/GenBank/DDBJ databases">
        <title>Nakamurella sp. N5BH11, whole genome shotgun sequence.</title>
        <authorList>
            <person name="Tuo L."/>
        </authorList>
    </citation>
    <scope>NUCLEOTIDE SEQUENCE [LARGE SCALE GENOMIC DNA]</scope>
    <source>
        <strain evidence="2 3">N5BH11</strain>
    </source>
</reference>
<evidence type="ECO:0000313" key="3">
    <source>
        <dbReference type="Proteomes" id="UP000306985"/>
    </source>
</evidence>
<comment type="caution">
    <text evidence="2">The sequence shown here is derived from an EMBL/GenBank/DDBJ whole genome shotgun (WGS) entry which is preliminary data.</text>
</comment>
<name>A0A4U6QAD1_9ACTN</name>
<dbReference type="AlphaFoldDB" id="A0A4U6QAD1"/>
<organism evidence="2 3">
    <name type="scientific">Nakamurella flava</name>
    <dbReference type="NCBI Taxonomy" id="2576308"/>
    <lineage>
        <taxon>Bacteria</taxon>
        <taxon>Bacillati</taxon>
        <taxon>Actinomycetota</taxon>
        <taxon>Actinomycetes</taxon>
        <taxon>Nakamurellales</taxon>
        <taxon>Nakamurellaceae</taxon>
        <taxon>Nakamurella</taxon>
    </lineage>
</organism>
<proteinExistence type="predicted"/>
<keyword evidence="3" id="KW-1185">Reference proteome</keyword>